<dbReference type="InterPro" id="IPR003661">
    <property type="entry name" value="HisK_dim/P_dom"/>
</dbReference>
<dbReference type="SMART" id="SM00388">
    <property type="entry name" value="HisKA"/>
    <property type="match status" value="1"/>
</dbReference>
<keyword evidence="3" id="KW-0808">Transferase</keyword>
<dbReference type="RefSeq" id="WP_216440106.1">
    <property type="nucleotide sequence ID" value="NZ_JAHLQF010000003.1"/>
</dbReference>
<dbReference type="SMART" id="SM00387">
    <property type="entry name" value="HATPase_c"/>
    <property type="match status" value="1"/>
</dbReference>
<accession>A0ABS6EK39</accession>
<comment type="caution">
    <text evidence="3">The sequence shown here is derived from an EMBL/GenBank/DDBJ whole genome shotgun (WGS) entry which is preliminary data.</text>
</comment>
<dbReference type="InterPro" id="IPR003594">
    <property type="entry name" value="HATPase_dom"/>
</dbReference>
<name>A0ABS6EK39_9CLOT</name>
<dbReference type="PROSITE" id="PS50109">
    <property type="entry name" value="HIS_KIN"/>
    <property type="match status" value="1"/>
</dbReference>
<evidence type="ECO:0000259" key="2">
    <source>
        <dbReference type="PROSITE" id="PS50109"/>
    </source>
</evidence>
<keyword evidence="1" id="KW-0597">Phosphoprotein</keyword>
<dbReference type="InterPro" id="IPR005467">
    <property type="entry name" value="His_kinase_dom"/>
</dbReference>
<dbReference type="Pfam" id="PF02518">
    <property type="entry name" value="HATPase_c"/>
    <property type="match status" value="1"/>
</dbReference>
<evidence type="ECO:0000313" key="3">
    <source>
        <dbReference type="EMBL" id="MBU5485571.1"/>
    </source>
</evidence>
<evidence type="ECO:0000313" key="4">
    <source>
        <dbReference type="Proteomes" id="UP000726170"/>
    </source>
</evidence>
<dbReference type="Pfam" id="PF00512">
    <property type="entry name" value="HisKA"/>
    <property type="match status" value="1"/>
</dbReference>
<organism evidence="3 4">
    <name type="scientific">Clostridium mobile</name>
    <dbReference type="NCBI Taxonomy" id="2841512"/>
    <lineage>
        <taxon>Bacteria</taxon>
        <taxon>Bacillati</taxon>
        <taxon>Bacillota</taxon>
        <taxon>Clostridia</taxon>
        <taxon>Eubacteriales</taxon>
        <taxon>Clostridiaceae</taxon>
        <taxon>Clostridium</taxon>
    </lineage>
</organism>
<reference evidence="3 4" key="1">
    <citation type="submission" date="2021-06" db="EMBL/GenBank/DDBJ databases">
        <authorList>
            <person name="Sun Q."/>
            <person name="Li D."/>
        </authorList>
    </citation>
    <scope>NUCLEOTIDE SEQUENCE [LARGE SCALE GENOMIC DNA]</scope>
    <source>
        <strain evidence="3 4">MSJ-11</strain>
    </source>
</reference>
<evidence type="ECO:0000256" key="1">
    <source>
        <dbReference type="ARBA" id="ARBA00022553"/>
    </source>
</evidence>
<feature type="domain" description="Histidine kinase" evidence="2">
    <location>
        <begin position="36"/>
        <end position="259"/>
    </location>
</feature>
<dbReference type="PANTHER" id="PTHR43547:SF2">
    <property type="entry name" value="HYBRID SIGNAL TRANSDUCTION HISTIDINE KINASE C"/>
    <property type="match status" value="1"/>
</dbReference>
<sequence length="286" mass="32623">MLYIIIVGLLVLIYYEWRKIKELEERDRLKTEFFVNVAHDLRTPLNIIINSIKLIQLNIDNGNIIDDSSNLNNRIVVLKQNSYGLLKLINNLIEVTKIDGNYYNLSLDNYNIVSVVEEVVQSVSTLIKDKGVTLTFDTAMEEKIMACDKEKIERVILNLLSNAAKFTPKGGKIDISMYEINDKMIISIKDTGIGIKKEMQKCIFERYKKINDNTCSDYHGSGIGLSLVKSLVEMHGGDISLYSEYKKGSEFIISLPCRIIHNEEKSNIKQLNAEIVGVEFSDFINQ</sequence>
<dbReference type="GO" id="GO:0016301">
    <property type="term" value="F:kinase activity"/>
    <property type="evidence" value="ECO:0007669"/>
    <property type="project" value="UniProtKB-KW"/>
</dbReference>
<dbReference type="EMBL" id="JAHLQF010000003">
    <property type="protein sequence ID" value="MBU5485571.1"/>
    <property type="molecule type" value="Genomic_DNA"/>
</dbReference>
<keyword evidence="4" id="KW-1185">Reference proteome</keyword>
<keyword evidence="3" id="KW-0418">Kinase</keyword>
<dbReference type="CDD" id="cd00082">
    <property type="entry name" value="HisKA"/>
    <property type="match status" value="1"/>
</dbReference>
<dbReference type="Proteomes" id="UP000726170">
    <property type="component" value="Unassembled WGS sequence"/>
</dbReference>
<gene>
    <name evidence="3" type="ORF">KQI86_14725</name>
</gene>
<dbReference type="PANTHER" id="PTHR43547">
    <property type="entry name" value="TWO-COMPONENT HISTIDINE KINASE"/>
    <property type="match status" value="1"/>
</dbReference>
<protein>
    <submittedName>
        <fullName evidence="3">HAMP domain-containing histidine kinase</fullName>
    </submittedName>
</protein>
<proteinExistence type="predicted"/>